<protein>
    <submittedName>
        <fullName evidence="4">Transcriptional regulator with XRE-family HTH domain</fullName>
    </submittedName>
</protein>
<dbReference type="Proteomes" id="UP001519293">
    <property type="component" value="Unassembled WGS sequence"/>
</dbReference>
<feature type="transmembrane region" description="Helical" evidence="2">
    <location>
        <begin position="128"/>
        <end position="145"/>
    </location>
</feature>
<dbReference type="PROSITE" id="PS50943">
    <property type="entry name" value="HTH_CROC1"/>
    <property type="match status" value="1"/>
</dbReference>
<keyword evidence="2" id="KW-1133">Transmembrane helix</keyword>
<keyword evidence="2" id="KW-0812">Transmembrane</keyword>
<sequence length="155" mass="17528">MGNMIFSERLKNEREKRGWSQTELAEKIHVSRQSVSKWETGKNYPSIEVIIGLSDLFGITIDEMLRSDGELKEKVIRDSKQLAHPKWKAFFDSMIMVGAILLVAKLIIIGLNHFVGTNIIIPEGLPKIISNFLPLALMIIGSIGSDQLKNKYMDE</sequence>
<accession>A0ABS4RFA4</accession>
<evidence type="ECO:0000313" key="5">
    <source>
        <dbReference type="Proteomes" id="UP001519293"/>
    </source>
</evidence>
<evidence type="ECO:0000256" key="1">
    <source>
        <dbReference type="ARBA" id="ARBA00023125"/>
    </source>
</evidence>
<reference evidence="4 5" key="1">
    <citation type="submission" date="2021-03" db="EMBL/GenBank/DDBJ databases">
        <title>Genomic Encyclopedia of Type Strains, Phase IV (KMG-IV): sequencing the most valuable type-strain genomes for metagenomic binning, comparative biology and taxonomic classification.</title>
        <authorList>
            <person name="Goeker M."/>
        </authorList>
    </citation>
    <scope>NUCLEOTIDE SEQUENCE [LARGE SCALE GENOMIC DNA]</scope>
    <source>
        <strain evidence="4 5">DSM 26675</strain>
    </source>
</reference>
<feature type="transmembrane region" description="Helical" evidence="2">
    <location>
        <begin position="89"/>
        <end position="108"/>
    </location>
</feature>
<proteinExistence type="predicted"/>
<keyword evidence="5" id="KW-1185">Reference proteome</keyword>
<evidence type="ECO:0000259" key="3">
    <source>
        <dbReference type="PROSITE" id="PS50943"/>
    </source>
</evidence>
<dbReference type="PANTHER" id="PTHR46558">
    <property type="entry name" value="TRACRIPTIONAL REGULATORY PROTEIN-RELATED-RELATED"/>
    <property type="match status" value="1"/>
</dbReference>
<keyword evidence="1" id="KW-0238">DNA-binding</keyword>
<gene>
    <name evidence="4" type="ORF">J2Z40_002154</name>
</gene>
<dbReference type="Pfam" id="PF01381">
    <property type="entry name" value="HTH_3"/>
    <property type="match status" value="1"/>
</dbReference>
<evidence type="ECO:0000256" key="2">
    <source>
        <dbReference type="SAM" id="Phobius"/>
    </source>
</evidence>
<organism evidence="4 5">
    <name type="scientific">Cytobacillus eiseniae</name>
    <dbReference type="NCBI Taxonomy" id="762947"/>
    <lineage>
        <taxon>Bacteria</taxon>
        <taxon>Bacillati</taxon>
        <taxon>Bacillota</taxon>
        <taxon>Bacilli</taxon>
        <taxon>Bacillales</taxon>
        <taxon>Bacillaceae</taxon>
        <taxon>Cytobacillus</taxon>
    </lineage>
</organism>
<dbReference type="EMBL" id="JAGIKZ010000010">
    <property type="protein sequence ID" value="MBP2241591.1"/>
    <property type="molecule type" value="Genomic_DNA"/>
</dbReference>
<dbReference type="SUPFAM" id="SSF47413">
    <property type="entry name" value="lambda repressor-like DNA-binding domains"/>
    <property type="match status" value="1"/>
</dbReference>
<dbReference type="InterPro" id="IPR001387">
    <property type="entry name" value="Cro/C1-type_HTH"/>
</dbReference>
<keyword evidence="2" id="KW-0472">Membrane</keyword>
<name>A0ABS4RFA4_9BACI</name>
<evidence type="ECO:0000313" key="4">
    <source>
        <dbReference type="EMBL" id="MBP2241591.1"/>
    </source>
</evidence>
<comment type="caution">
    <text evidence="4">The sequence shown here is derived from an EMBL/GenBank/DDBJ whole genome shotgun (WGS) entry which is preliminary data.</text>
</comment>
<dbReference type="SMART" id="SM00530">
    <property type="entry name" value="HTH_XRE"/>
    <property type="match status" value="1"/>
</dbReference>
<dbReference type="CDD" id="cd00093">
    <property type="entry name" value="HTH_XRE"/>
    <property type="match status" value="1"/>
</dbReference>
<dbReference type="PANTHER" id="PTHR46558:SF15">
    <property type="entry name" value="HELIX-TURN-HELIX DOMAIN PROTEIN"/>
    <property type="match status" value="1"/>
</dbReference>
<dbReference type="Gene3D" id="1.10.260.40">
    <property type="entry name" value="lambda repressor-like DNA-binding domains"/>
    <property type="match status" value="1"/>
</dbReference>
<dbReference type="InterPro" id="IPR010982">
    <property type="entry name" value="Lambda_DNA-bd_dom_sf"/>
</dbReference>
<feature type="domain" description="HTH cro/C1-type" evidence="3">
    <location>
        <begin position="10"/>
        <end position="64"/>
    </location>
</feature>